<evidence type="ECO:0000259" key="3">
    <source>
        <dbReference type="Pfam" id="PF00294"/>
    </source>
</evidence>
<evidence type="ECO:0000256" key="1">
    <source>
        <dbReference type="ARBA" id="ARBA00022679"/>
    </source>
</evidence>
<comment type="caution">
    <text evidence="4">The sequence shown here is derived from an EMBL/GenBank/DDBJ whole genome shotgun (WGS) entry which is preliminary data.</text>
</comment>
<dbReference type="AlphaFoldDB" id="A0A0G0L230"/>
<gene>
    <name evidence="4" type="ORF">UT08_C0002G0055</name>
</gene>
<dbReference type="InterPro" id="IPR011611">
    <property type="entry name" value="PfkB_dom"/>
</dbReference>
<evidence type="ECO:0000256" key="2">
    <source>
        <dbReference type="ARBA" id="ARBA00022777"/>
    </source>
</evidence>
<sequence length="316" mass="35572">MFKKVVVTGSLAFDHIMSMPGRFQDHIMPDKIHILNVSFIMNTFRQEFGGTAGNIAWSLGLLETPVNILASAGKDFKPYKKHLSQIKSLNLSGIKIFKKLLTARGFVVTDRNDNQIWGFYEGAMKMSDTFSLKKFLKEKAILMIAPNDPEAMIKYVNESIKYNVPYIFDPAFNIPHIEAKDLKYAINNSEILIGNDYEIELVKTKLRLTKKELLKLAKIVITTLGSKGSKIETHFSTFAIPPAKPKNESDPTGAGDAYRAGFLAGYFRGLPLDICGKMGSLASVYTVEKYGTQTHKFTIREFAIRYKNSFDEILVM</sequence>
<dbReference type="InterPro" id="IPR029056">
    <property type="entry name" value="Ribokinase-like"/>
</dbReference>
<protein>
    <submittedName>
        <fullName evidence="4">Sugar kinase, ribokinase</fullName>
    </submittedName>
</protein>
<dbReference type="SUPFAM" id="SSF53613">
    <property type="entry name" value="Ribokinase-like"/>
    <property type="match status" value="1"/>
</dbReference>
<dbReference type="GO" id="GO:0016301">
    <property type="term" value="F:kinase activity"/>
    <property type="evidence" value="ECO:0007669"/>
    <property type="project" value="UniProtKB-KW"/>
</dbReference>
<evidence type="ECO:0000313" key="5">
    <source>
        <dbReference type="Proteomes" id="UP000034081"/>
    </source>
</evidence>
<feature type="domain" description="Carbohydrate kinase PfkB" evidence="3">
    <location>
        <begin position="35"/>
        <end position="294"/>
    </location>
</feature>
<dbReference type="PROSITE" id="PS00584">
    <property type="entry name" value="PFKB_KINASES_2"/>
    <property type="match status" value="1"/>
</dbReference>
<dbReference type="PANTHER" id="PTHR10584:SF166">
    <property type="entry name" value="RIBOKINASE"/>
    <property type="match status" value="1"/>
</dbReference>
<dbReference type="Pfam" id="PF00294">
    <property type="entry name" value="PfkB"/>
    <property type="match status" value="1"/>
</dbReference>
<dbReference type="Proteomes" id="UP000034081">
    <property type="component" value="Unassembled WGS sequence"/>
</dbReference>
<keyword evidence="2 4" id="KW-0418">Kinase</keyword>
<accession>A0A0G0L230</accession>
<reference evidence="4 5" key="1">
    <citation type="journal article" date="2015" name="Nature">
        <title>rRNA introns, odd ribosomes, and small enigmatic genomes across a large radiation of phyla.</title>
        <authorList>
            <person name="Brown C.T."/>
            <person name="Hug L.A."/>
            <person name="Thomas B.C."/>
            <person name="Sharon I."/>
            <person name="Castelle C.J."/>
            <person name="Singh A."/>
            <person name="Wilkins M.J."/>
            <person name="Williams K.H."/>
            <person name="Banfield J.F."/>
        </authorList>
    </citation>
    <scope>NUCLEOTIDE SEQUENCE [LARGE SCALE GENOMIC DNA]</scope>
</reference>
<dbReference type="PANTHER" id="PTHR10584">
    <property type="entry name" value="SUGAR KINASE"/>
    <property type="match status" value="1"/>
</dbReference>
<proteinExistence type="predicted"/>
<evidence type="ECO:0000313" key="4">
    <source>
        <dbReference type="EMBL" id="KKQ86033.1"/>
    </source>
</evidence>
<keyword evidence="1" id="KW-0808">Transferase</keyword>
<dbReference type="EMBL" id="LBVL01000002">
    <property type="protein sequence ID" value="KKQ86033.1"/>
    <property type="molecule type" value="Genomic_DNA"/>
</dbReference>
<dbReference type="STRING" id="1618570.UT08_C0002G0055"/>
<organism evidence="4 5">
    <name type="scientific">Candidatus Woesebacteria bacterium GW2011_GWB1_38_8</name>
    <dbReference type="NCBI Taxonomy" id="1618570"/>
    <lineage>
        <taxon>Bacteria</taxon>
        <taxon>Candidatus Woeseibacteriota</taxon>
    </lineage>
</organism>
<dbReference type="Gene3D" id="3.40.1190.20">
    <property type="match status" value="1"/>
</dbReference>
<name>A0A0G0L230_9BACT</name>
<dbReference type="InterPro" id="IPR002173">
    <property type="entry name" value="Carboh/pur_kinase_PfkB_CS"/>
</dbReference>